<dbReference type="Gene3D" id="4.10.220.110">
    <property type="match status" value="1"/>
</dbReference>
<feature type="region of interest" description="Disordered" evidence="1">
    <location>
        <begin position="752"/>
        <end position="773"/>
    </location>
</feature>
<evidence type="ECO:0000259" key="4">
    <source>
        <dbReference type="Pfam" id="PF13296"/>
    </source>
</evidence>
<evidence type="ECO:0000259" key="2">
    <source>
        <dbReference type="Pfam" id="PF04717"/>
    </source>
</evidence>
<feature type="domain" description="Gp5/Type VI secretion system Vgr protein OB-fold" evidence="2">
    <location>
        <begin position="465"/>
        <end position="526"/>
    </location>
</feature>
<dbReference type="Pfam" id="PF05954">
    <property type="entry name" value="Phage_GPD"/>
    <property type="match status" value="1"/>
</dbReference>
<dbReference type="SUPFAM" id="SSF69279">
    <property type="entry name" value="Phage tail proteins"/>
    <property type="match status" value="2"/>
</dbReference>
<evidence type="ECO:0000259" key="3">
    <source>
        <dbReference type="Pfam" id="PF10106"/>
    </source>
</evidence>
<dbReference type="InterPro" id="IPR018769">
    <property type="entry name" value="VgrG2_DUF2345"/>
</dbReference>
<organism evidence="5 6">
    <name type="scientific">Massilia yuzhufengensis</name>
    <dbReference type="NCBI Taxonomy" id="1164594"/>
    <lineage>
        <taxon>Bacteria</taxon>
        <taxon>Pseudomonadati</taxon>
        <taxon>Pseudomonadota</taxon>
        <taxon>Betaproteobacteria</taxon>
        <taxon>Burkholderiales</taxon>
        <taxon>Oxalobacteraceae</taxon>
        <taxon>Telluria group</taxon>
        <taxon>Massilia</taxon>
    </lineage>
</organism>
<feature type="domain" description="DUF2345" evidence="3">
    <location>
        <begin position="766"/>
        <end position="922"/>
    </location>
</feature>
<name>A0A1I1WKY9_9BURK</name>
<dbReference type="NCBIfam" id="TIGR01646">
    <property type="entry name" value="vgr_GE"/>
    <property type="match status" value="1"/>
</dbReference>
<dbReference type="EMBL" id="FOLD01000047">
    <property type="protein sequence ID" value="SFD93760.1"/>
    <property type="molecule type" value="Genomic_DNA"/>
</dbReference>
<evidence type="ECO:0000313" key="5">
    <source>
        <dbReference type="EMBL" id="SFD93760.1"/>
    </source>
</evidence>
<dbReference type="AlphaFoldDB" id="A0A1I1WKY9"/>
<accession>A0A1I1WKY9</accession>
<dbReference type="Pfam" id="PF04717">
    <property type="entry name" value="Phage_base_V"/>
    <property type="match status" value="1"/>
</dbReference>
<dbReference type="InterPro" id="IPR028244">
    <property type="entry name" value="T6SS_Rhs_Vgr_dom"/>
</dbReference>
<dbReference type="Pfam" id="PF13296">
    <property type="entry name" value="T6SS_Vgr"/>
    <property type="match status" value="1"/>
</dbReference>
<dbReference type="Gene3D" id="2.40.50.230">
    <property type="entry name" value="Gp5 N-terminal domain"/>
    <property type="match status" value="1"/>
</dbReference>
<sequence length="953" mass="101144">MSVVLTQKITAALAEFSSETRLYSLCFKNEEAFPGAGRLLVEAFSANDEVQGIGQRDIIVVSIDAHVPLEPLIGQETSLEVRLASGDRASFAGDITEIAMLGSDGGLARYRLRLSPWMWRLSQVRNCRVWQDKTVIEIVDSVFSSYLPLARWRWSNETGPVINEVGPLSYCCQFRESDLDFVQRLLAEAGLGWRFEQGEDGEGTVLFADSTQQAAIPEDASSEAGGGIRFHRAGACERQDTVQTLRANRKLGASLSTVFSYDYKSRKVVAASSPTKERNRNNMLLLESFDIPGQYAFASASQARRFADMRMERHEAIGQMWSGSSTLRTLRAGTRLTILDTPLRQLGDGSAFTVLRVVSVGLNNMPPPAQHALAELFGPIPELLLDSVRHSEPPDFALAVERAEETGYANCFEALPANVVWRPQPPENGAASYSRPTAPGSQTAIVVGADGSDQPNGADELYCDRFGRVRIRFHWQESGATCWVRVAQRFAGDGTGAQFLPRIGTEVLVKFLEGDIDRPVIVGALYNGQGEGGIAPTPGGRTFDVRDTSPFAAAHDHGISGQGNVAGGNSPVWDGASDDSAGHRNAAAQWGLRSKEFGSSKYNQLVFDDTDAQGHVQFASSRSASELNLGHLIHTADNYRGSFRGKGAELRTDGYGAIRAGAGLLISSYTISHSAAYRAPAGENAAGIAMVNQAVALAEAFSAAATTHQAVAFAAHAGTHVKGASARDANAAPLQALRAALSGVVSDQGVESASADAADKHTEPTKGQLPHTGDAVLGISAQADISMGAGQSFQLAVGESATTASGQDSQFVTGGGMRNHTGQAIGILGGALKVCASAFGVQLVAAKDRNDFEALRDTITAQARDEASVISANSHIDWAAAKRICMSTADGANITINGGNITVQCPGKITVHAGKKSLVGPQSLEYPLPRLPREVCIECLLKALKSGSALSLK</sequence>
<reference evidence="6" key="1">
    <citation type="submission" date="2016-10" db="EMBL/GenBank/DDBJ databases">
        <authorList>
            <person name="Varghese N."/>
            <person name="Submissions S."/>
        </authorList>
    </citation>
    <scope>NUCLEOTIDE SEQUENCE [LARGE SCALE GENOMIC DNA]</scope>
    <source>
        <strain evidence="6">CGMCC 1.12041</strain>
    </source>
</reference>
<dbReference type="STRING" id="1164594.SAMN05216204_1474"/>
<dbReference type="InterPro" id="IPR037026">
    <property type="entry name" value="Vgr_OB-fold_dom_sf"/>
</dbReference>
<dbReference type="OrthoDB" id="1907165at2"/>
<evidence type="ECO:0000256" key="1">
    <source>
        <dbReference type="SAM" id="MobiDB-lite"/>
    </source>
</evidence>
<dbReference type="RefSeq" id="WP_091877315.1">
    <property type="nucleotide sequence ID" value="NZ_FOLD01000047.1"/>
</dbReference>
<keyword evidence="6" id="KW-1185">Reference proteome</keyword>
<dbReference type="InterPro" id="IPR006533">
    <property type="entry name" value="T6SS_Vgr_RhsGE"/>
</dbReference>
<dbReference type="SUPFAM" id="SSF69255">
    <property type="entry name" value="gp5 N-terminal domain-like"/>
    <property type="match status" value="1"/>
</dbReference>
<proteinExistence type="predicted"/>
<gene>
    <name evidence="5" type="ORF">SAMN05216204_1474</name>
</gene>
<feature type="domain" description="Putative type VI secretion system Rhs element associated Vgr" evidence="4">
    <location>
        <begin position="595"/>
        <end position="705"/>
    </location>
</feature>
<protein>
    <submittedName>
        <fullName evidence="5">Rhs element Vgr protein</fullName>
    </submittedName>
</protein>
<dbReference type="Gene3D" id="2.30.110.50">
    <property type="match status" value="1"/>
</dbReference>
<dbReference type="Gene3D" id="3.55.50.10">
    <property type="entry name" value="Baseplate protein-like domains"/>
    <property type="match status" value="1"/>
</dbReference>
<dbReference type="InterPro" id="IPR006531">
    <property type="entry name" value="Gp5/Vgr_OB"/>
</dbReference>
<dbReference type="Pfam" id="PF10106">
    <property type="entry name" value="DUF2345"/>
    <property type="match status" value="1"/>
</dbReference>
<dbReference type="Proteomes" id="UP000198639">
    <property type="component" value="Unassembled WGS sequence"/>
</dbReference>
<evidence type="ECO:0000313" key="6">
    <source>
        <dbReference type="Proteomes" id="UP000198639"/>
    </source>
</evidence>